<sequence length="330" mass="33932">MTPPPRPASRSARRAAATALALACGLVSACGSSNDAAPQGSASRSSTGSGTTTVTDATHASVKVPAAPERVVTLSEMDLDSALALGVRPVGLAAGRGQKGAPEYLGKQAEGIPVVGAVTGPDIEKVVRARPDVILAGQLADEQVLAQLRRIAPTVVTIGGDKSWKKSLQLTAKALGRTDRANKLLAQYDSAAATLKKDLGDDAGLSVSVARYSAKGTAVMQQGVFISDVLKDLGFRRPGIQSEPGKGHSTPISDENLHEIDGDWLFIGTLSSAGPDAGLLRTLTDKPAYRELKAVRDGHASVIDGSKWTSQGGAEAAASVLGDIRKAMVK</sequence>
<dbReference type="InterPro" id="IPR002491">
    <property type="entry name" value="ABC_transptr_periplasmic_BD"/>
</dbReference>
<gene>
    <name evidence="8" type="ORF">GCM10010315_37620</name>
</gene>
<comment type="caution">
    <text evidence="8">The sequence shown here is derived from an EMBL/GenBank/DDBJ whole genome shotgun (WGS) entry which is preliminary data.</text>
</comment>
<protein>
    <submittedName>
        <fullName evidence="8">Amonabactin ABC transporter substrate-binding protein</fullName>
    </submittedName>
</protein>
<dbReference type="CDD" id="cd01146">
    <property type="entry name" value="FhuD"/>
    <property type="match status" value="1"/>
</dbReference>
<dbReference type="InterPro" id="IPR051313">
    <property type="entry name" value="Bact_iron-sidero_bind"/>
</dbReference>
<evidence type="ECO:0000256" key="6">
    <source>
        <dbReference type="SAM" id="SignalP"/>
    </source>
</evidence>
<proteinExistence type="inferred from homology"/>
<reference evidence="8 9" key="1">
    <citation type="journal article" date="2019" name="Int. J. Syst. Evol. Microbiol.">
        <title>The Global Catalogue of Microorganisms (GCM) 10K type strain sequencing project: providing services to taxonomists for standard genome sequencing and annotation.</title>
        <authorList>
            <consortium name="The Broad Institute Genomics Platform"/>
            <consortium name="The Broad Institute Genome Sequencing Center for Infectious Disease"/>
            <person name="Wu L."/>
            <person name="Ma J."/>
        </authorList>
    </citation>
    <scope>NUCLEOTIDE SEQUENCE [LARGE SCALE GENOMIC DNA]</scope>
    <source>
        <strain evidence="8 9">JCM 4542</strain>
    </source>
</reference>
<feature type="compositionally biased region" description="Low complexity" evidence="5">
    <location>
        <begin position="40"/>
        <end position="61"/>
    </location>
</feature>
<evidence type="ECO:0000256" key="2">
    <source>
        <dbReference type="ARBA" id="ARBA00008814"/>
    </source>
</evidence>
<feature type="signal peptide" evidence="6">
    <location>
        <begin position="1"/>
        <end position="29"/>
    </location>
</feature>
<evidence type="ECO:0000256" key="5">
    <source>
        <dbReference type="SAM" id="MobiDB-lite"/>
    </source>
</evidence>
<dbReference type="Pfam" id="PF01497">
    <property type="entry name" value="Peripla_BP_2"/>
    <property type="match status" value="1"/>
</dbReference>
<feature type="domain" description="Fe/B12 periplasmic-binding" evidence="7">
    <location>
        <begin position="70"/>
        <end position="330"/>
    </location>
</feature>
<evidence type="ECO:0000256" key="4">
    <source>
        <dbReference type="ARBA" id="ARBA00022729"/>
    </source>
</evidence>
<keyword evidence="9" id="KW-1185">Reference proteome</keyword>
<feature type="chain" id="PRO_5045705932" evidence="6">
    <location>
        <begin position="30"/>
        <end position="330"/>
    </location>
</feature>
<evidence type="ECO:0000313" key="9">
    <source>
        <dbReference type="Proteomes" id="UP001500886"/>
    </source>
</evidence>
<dbReference type="PANTHER" id="PTHR30532">
    <property type="entry name" value="IRON III DICITRATE-BINDING PERIPLASMIC PROTEIN"/>
    <property type="match status" value="1"/>
</dbReference>
<comment type="similarity">
    <text evidence="2">Belongs to the bacterial solute-binding protein 8 family.</text>
</comment>
<evidence type="ECO:0000313" key="8">
    <source>
        <dbReference type="EMBL" id="GAA2719459.1"/>
    </source>
</evidence>
<dbReference type="RefSeq" id="WP_344436636.1">
    <property type="nucleotide sequence ID" value="NZ_BAAASL010000013.1"/>
</dbReference>
<keyword evidence="4 6" id="KW-0732">Signal</keyword>
<evidence type="ECO:0000256" key="3">
    <source>
        <dbReference type="ARBA" id="ARBA00022448"/>
    </source>
</evidence>
<dbReference type="EMBL" id="BAAASL010000013">
    <property type="protein sequence ID" value="GAA2719459.1"/>
    <property type="molecule type" value="Genomic_DNA"/>
</dbReference>
<keyword evidence="3" id="KW-0813">Transport</keyword>
<dbReference type="Proteomes" id="UP001500886">
    <property type="component" value="Unassembled WGS sequence"/>
</dbReference>
<organism evidence="8 9">
    <name type="scientific">Streptomyces luteosporeus</name>
    <dbReference type="NCBI Taxonomy" id="173856"/>
    <lineage>
        <taxon>Bacteria</taxon>
        <taxon>Bacillati</taxon>
        <taxon>Actinomycetota</taxon>
        <taxon>Actinomycetes</taxon>
        <taxon>Kitasatosporales</taxon>
        <taxon>Streptomycetaceae</taxon>
        <taxon>Streptomyces</taxon>
    </lineage>
</organism>
<name>A0ABN3TUR1_9ACTN</name>
<evidence type="ECO:0000256" key="1">
    <source>
        <dbReference type="ARBA" id="ARBA00004196"/>
    </source>
</evidence>
<dbReference type="Gene3D" id="3.40.50.1980">
    <property type="entry name" value="Nitrogenase molybdenum iron protein domain"/>
    <property type="match status" value="2"/>
</dbReference>
<feature type="region of interest" description="Disordered" evidence="5">
    <location>
        <begin position="33"/>
        <end position="61"/>
    </location>
</feature>
<dbReference type="PROSITE" id="PS50983">
    <property type="entry name" value="FE_B12_PBP"/>
    <property type="match status" value="1"/>
</dbReference>
<evidence type="ECO:0000259" key="7">
    <source>
        <dbReference type="PROSITE" id="PS50983"/>
    </source>
</evidence>
<dbReference type="SUPFAM" id="SSF53807">
    <property type="entry name" value="Helical backbone' metal receptor"/>
    <property type="match status" value="1"/>
</dbReference>
<comment type="subcellular location">
    <subcellularLocation>
        <location evidence="1">Cell envelope</location>
    </subcellularLocation>
</comment>
<dbReference type="PROSITE" id="PS51257">
    <property type="entry name" value="PROKAR_LIPOPROTEIN"/>
    <property type="match status" value="1"/>
</dbReference>
<accession>A0ABN3TUR1</accession>
<dbReference type="PANTHER" id="PTHR30532:SF25">
    <property type="entry name" value="IRON(III) DICITRATE-BINDING PERIPLASMIC PROTEIN"/>
    <property type="match status" value="1"/>
</dbReference>